<dbReference type="InterPro" id="IPR036322">
    <property type="entry name" value="WD40_repeat_dom_sf"/>
</dbReference>
<feature type="compositionally biased region" description="Acidic residues" evidence="1">
    <location>
        <begin position="89"/>
        <end position="98"/>
    </location>
</feature>
<feature type="compositionally biased region" description="Polar residues" evidence="1">
    <location>
        <begin position="65"/>
        <end position="76"/>
    </location>
</feature>
<evidence type="ECO:0000313" key="3">
    <source>
        <dbReference type="RefSeq" id="XP_026190962.1"/>
    </source>
</evidence>
<accession>A0A6P6RU12</accession>
<dbReference type="GeneID" id="34621275"/>
<dbReference type="AlphaFoldDB" id="A0A6P6RU12"/>
<organism evidence="2 3">
    <name type="scientific">Cyclospora cayetanensis</name>
    <dbReference type="NCBI Taxonomy" id="88456"/>
    <lineage>
        <taxon>Eukaryota</taxon>
        <taxon>Sar</taxon>
        <taxon>Alveolata</taxon>
        <taxon>Apicomplexa</taxon>
        <taxon>Conoidasida</taxon>
        <taxon>Coccidia</taxon>
        <taxon>Eucoccidiorida</taxon>
        <taxon>Eimeriorina</taxon>
        <taxon>Eimeriidae</taxon>
        <taxon>Cyclospora</taxon>
    </lineage>
</organism>
<feature type="region of interest" description="Disordered" evidence="1">
    <location>
        <begin position="61"/>
        <end position="177"/>
    </location>
</feature>
<proteinExistence type="predicted"/>
<dbReference type="SUPFAM" id="SSF50978">
    <property type="entry name" value="WD40 repeat-like"/>
    <property type="match status" value="1"/>
</dbReference>
<protein>
    <submittedName>
        <fullName evidence="3">Uncharacterized protein DDB_G0283357</fullName>
    </submittedName>
</protein>
<dbReference type="OrthoDB" id="348314at2759"/>
<evidence type="ECO:0000313" key="2">
    <source>
        <dbReference type="Proteomes" id="UP000515125"/>
    </source>
</evidence>
<gene>
    <name evidence="3" type="primary">LOC34621275</name>
</gene>
<evidence type="ECO:0000256" key="1">
    <source>
        <dbReference type="SAM" id="MobiDB-lite"/>
    </source>
</evidence>
<sequence>MRPFAQAVHCLALDAPRKRLFAGYQVHQLLTHENPDFLLSGGDSGTIKLWQLPHGSVLTPWSVHPPTQQFEGSSGCSRPAESDMRFGAEEDEQEEQPEDAGRHGEWVVNAASRNRNPALLRRYSSGSDDDEYAPQHQQQQLQQEQQQQQQEEPPLLVQHQEQDSSDDELDDIRSALA</sequence>
<dbReference type="RefSeq" id="XP_026190962.1">
    <property type="nucleotide sequence ID" value="XM_026335177.1"/>
</dbReference>
<feature type="compositionally biased region" description="Low complexity" evidence="1">
    <location>
        <begin position="134"/>
        <end position="159"/>
    </location>
</feature>
<reference evidence="3" key="1">
    <citation type="submission" date="2025-08" db="UniProtKB">
        <authorList>
            <consortium name="RefSeq"/>
        </authorList>
    </citation>
    <scope>IDENTIFICATION</scope>
</reference>
<keyword evidence="2" id="KW-1185">Reference proteome</keyword>
<name>A0A6P6RU12_9EIME</name>
<dbReference type="Proteomes" id="UP000515125">
    <property type="component" value="Unplaced"/>
</dbReference>